<sequence>MNVRLFSLLLLMLLSGCANYVAHQIAEPQRQPSKIVASEDYYQNVDLQRHDNCQAPCIHYVSGTPWTAQPPNNFAAMDIVFGGNTEILPAPFSVKGTVVLLHGYGANWSYMLPWSFYFQSRGFHTYMPDLPGQASTSVSDFSYGTRDVNYLKPWFLGLNAPRPLIIVGHSMGTISATYLAKALNADALVLLAPSSPLKQAAPGAARAFHPFLSLLIPNSSINAGTQQALQQLRIADVDTDLRAMLAGWAQPTLVVSAAQDEVIATDWPAQLNSLQMQRHQRDGNHVAVLKPDSDAQQLMDNWLKTALSLSMKLPAAN</sequence>
<feature type="domain" description="AB hydrolase-1" evidence="2">
    <location>
        <begin position="98"/>
        <end position="274"/>
    </location>
</feature>
<dbReference type="PANTHER" id="PTHR43194">
    <property type="entry name" value="HYDROLASE ALPHA/BETA FOLD FAMILY"/>
    <property type="match status" value="1"/>
</dbReference>
<dbReference type="InterPro" id="IPR000073">
    <property type="entry name" value="AB_hydrolase_1"/>
</dbReference>
<accession>A0ABX7YXG4</accession>
<dbReference type="PANTHER" id="PTHR43194:SF2">
    <property type="entry name" value="PEROXISOMAL MEMBRANE PROTEIN LPX1"/>
    <property type="match status" value="1"/>
</dbReference>
<dbReference type="RefSeq" id="WP_212595756.1">
    <property type="nucleotide sequence ID" value="NZ_CP073587.1"/>
</dbReference>
<evidence type="ECO:0000256" key="1">
    <source>
        <dbReference type="SAM" id="SignalP"/>
    </source>
</evidence>
<evidence type="ECO:0000313" key="4">
    <source>
        <dbReference type="Proteomes" id="UP000679575"/>
    </source>
</evidence>
<feature type="chain" id="PRO_5046602189" evidence="1">
    <location>
        <begin position="21"/>
        <end position="317"/>
    </location>
</feature>
<evidence type="ECO:0000259" key="2">
    <source>
        <dbReference type="Pfam" id="PF12697"/>
    </source>
</evidence>
<name>A0ABX7YXG4_9GAMM</name>
<gene>
    <name evidence="3" type="ORF">KDN34_04665</name>
</gene>
<dbReference type="Pfam" id="PF12697">
    <property type="entry name" value="Abhydrolase_6"/>
    <property type="match status" value="1"/>
</dbReference>
<organism evidence="3 4">
    <name type="scientific">Shewanella yunxiaonensis</name>
    <dbReference type="NCBI Taxonomy" id="2829809"/>
    <lineage>
        <taxon>Bacteria</taxon>
        <taxon>Pseudomonadati</taxon>
        <taxon>Pseudomonadota</taxon>
        <taxon>Gammaproteobacteria</taxon>
        <taxon>Alteromonadales</taxon>
        <taxon>Shewanellaceae</taxon>
        <taxon>Shewanella</taxon>
    </lineage>
</organism>
<dbReference type="GO" id="GO:0016787">
    <property type="term" value="F:hydrolase activity"/>
    <property type="evidence" value="ECO:0007669"/>
    <property type="project" value="UniProtKB-KW"/>
</dbReference>
<protein>
    <submittedName>
        <fullName evidence="3">Alpha/beta fold hydrolase</fullName>
    </submittedName>
</protein>
<dbReference type="SUPFAM" id="SSF53474">
    <property type="entry name" value="alpha/beta-Hydrolases"/>
    <property type="match status" value="1"/>
</dbReference>
<evidence type="ECO:0000313" key="3">
    <source>
        <dbReference type="EMBL" id="QUN06746.1"/>
    </source>
</evidence>
<keyword evidence="3" id="KW-0378">Hydrolase</keyword>
<proteinExistence type="predicted"/>
<dbReference type="EMBL" id="CP073587">
    <property type="protein sequence ID" value="QUN06746.1"/>
    <property type="molecule type" value="Genomic_DNA"/>
</dbReference>
<dbReference type="InterPro" id="IPR050228">
    <property type="entry name" value="Carboxylesterase_BioH"/>
</dbReference>
<dbReference type="PROSITE" id="PS51257">
    <property type="entry name" value="PROKAR_LIPOPROTEIN"/>
    <property type="match status" value="1"/>
</dbReference>
<reference evidence="3 4" key="1">
    <citation type="submission" date="2021-04" db="EMBL/GenBank/DDBJ databases">
        <title>Novel species identification of genus Shewanella.</title>
        <authorList>
            <person name="Liu G."/>
        </authorList>
    </citation>
    <scope>NUCLEOTIDE SEQUENCE [LARGE SCALE GENOMIC DNA]</scope>
    <source>
        <strain evidence="3 4">FJAT-54481</strain>
    </source>
</reference>
<dbReference type="InterPro" id="IPR029058">
    <property type="entry name" value="AB_hydrolase_fold"/>
</dbReference>
<keyword evidence="1" id="KW-0732">Signal</keyword>
<feature type="signal peptide" evidence="1">
    <location>
        <begin position="1"/>
        <end position="20"/>
    </location>
</feature>
<dbReference type="Proteomes" id="UP000679575">
    <property type="component" value="Chromosome"/>
</dbReference>
<keyword evidence="4" id="KW-1185">Reference proteome</keyword>
<dbReference type="Gene3D" id="3.40.50.1820">
    <property type="entry name" value="alpha/beta hydrolase"/>
    <property type="match status" value="1"/>
</dbReference>